<dbReference type="EMBL" id="MHRQ01000016">
    <property type="protein sequence ID" value="OHA26794.1"/>
    <property type="molecule type" value="Genomic_DNA"/>
</dbReference>
<dbReference type="Pfam" id="PF00814">
    <property type="entry name" value="TsaD"/>
    <property type="match status" value="1"/>
</dbReference>
<gene>
    <name evidence="2" type="ORF">A3C06_01495</name>
</gene>
<dbReference type="AlphaFoldDB" id="A0A1G2MSR5"/>
<feature type="domain" description="Gcp-like" evidence="1">
    <location>
        <begin position="11"/>
        <end position="91"/>
    </location>
</feature>
<protein>
    <recommendedName>
        <fullName evidence="1">Gcp-like domain-containing protein</fullName>
    </recommendedName>
</protein>
<dbReference type="Proteomes" id="UP000177565">
    <property type="component" value="Unassembled WGS sequence"/>
</dbReference>
<dbReference type="SUPFAM" id="SSF53067">
    <property type="entry name" value="Actin-like ATPase domain"/>
    <property type="match status" value="1"/>
</dbReference>
<evidence type="ECO:0000313" key="2">
    <source>
        <dbReference type="EMBL" id="OHA26794.1"/>
    </source>
</evidence>
<dbReference type="STRING" id="1802312.A3C06_01495"/>
<dbReference type="GO" id="GO:0005829">
    <property type="term" value="C:cytosol"/>
    <property type="evidence" value="ECO:0007669"/>
    <property type="project" value="TreeGrafter"/>
</dbReference>
<dbReference type="Gene3D" id="3.30.420.40">
    <property type="match status" value="2"/>
</dbReference>
<dbReference type="InterPro" id="IPR000905">
    <property type="entry name" value="Gcp-like_dom"/>
</dbReference>
<accession>A0A1G2MSR5</accession>
<comment type="caution">
    <text evidence="2">The sequence shown here is derived from an EMBL/GenBank/DDBJ whole genome shotgun (WGS) entry which is preliminary data.</text>
</comment>
<organism evidence="2 3">
    <name type="scientific">Candidatus Taylorbacteria bacterium RIFCSPHIGHO2_02_FULL_46_13</name>
    <dbReference type="NCBI Taxonomy" id="1802312"/>
    <lineage>
        <taxon>Bacteria</taxon>
        <taxon>Candidatus Tayloriibacteriota</taxon>
    </lineage>
</organism>
<dbReference type="InterPro" id="IPR043129">
    <property type="entry name" value="ATPase_NBD"/>
</dbReference>
<evidence type="ECO:0000259" key="1">
    <source>
        <dbReference type="Pfam" id="PF00814"/>
    </source>
</evidence>
<reference evidence="2 3" key="1">
    <citation type="journal article" date="2016" name="Nat. Commun.">
        <title>Thousands of microbial genomes shed light on interconnected biogeochemical processes in an aquifer system.</title>
        <authorList>
            <person name="Anantharaman K."/>
            <person name="Brown C.T."/>
            <person name="Hug L.A."/>
            <person name="Sharon I."/>
            <person name="Castelle C.J."/>
            <person name="Probst A.J."/>
            <person name="Thomas B.C."/>
            <person name="Singh A."/>
            <person name="Wilkins M.J."/>
            <person name="Karaoz U."/>
            <person name="Brodie E.L."/>
            <person name="Williams K.H."/>
            <person name="Hubbard S.S."/>
            <person name="Banfield J.F."/>
        </authorList>
    </citation>
    <scope>NUCLEOTIDE SEQUENCE [LARGE SCALE GENOMIC DNA]</scope>
</reference>
<dbReference type="PANTHER" id="PTHR11735:SF11">
    <property type="entry name" value="TRNA THREONYLCARBAMOYLADENOSINE BIOSYNTHESIS PROTEIN TSAB"/>
    <property type="match status" value="1"/>
</dbReference>
<evidence type="ECO:0000313" key="3">
    <source>
        <dbReference type="Proteomes" id="UP000177565"/>
    </source>
</evidence>
<proteinExistence type="predicted"/>
<sequence length="126" mass="14092">MLYKVKTLGRLSDTQRASIAREFEDSVREVLLEKTRRALLEYDIRTLVIGGGVVANKHLRESFTTLMKEFPETSLLLPTQNLSTDNAVMIAVAAYLRNLTKQGVPNLHDAKAIVAHGRARLSKDNT</sequence>
<name>A0A1G2MSR5_9BACT</name>
<dbReference type="PANTHER" id="PTHR11735">
    <property type="entry name" value="TRNA N6-ADENOSINE THREONYLCARBAMOYLTRANSFERASE"/>
    <property type="match status" value="1"/>
</dbReference>